<sequence length="334" mass="36299">MSNNVFGSPSVPNPPPHANIYPPFLIFLLSLVILKQHPLPSTVNNEYKPTPINQVSRPLSVASSKGKAFENDQGTLAPVEDQVSALNDAVQEQLRNGGTNLDSDLLKLLLICHLTATESQSFQDIVGSVVSDHKYFTVDKSKTNLPTSNGSLVITKFSVEPALRSLLNGMTVYGAFTSLKERFANPSWSLLLRRWSDVAQAPDTSGYQSIKGSPLDLEERLGGWTTDKLLALSFHFSLKRYHQPLADAMDSPIAISLSYKILLADILNLASGLHQVTNLCPSLLMGMASQQGGRGGHGGFSTWGSQGFRGSLHKHPSSDQYSPNAVERKVSKTE</sequence>
<organism evidence="2 3">
    <name type="scientific">Puccinia striiformis f. sp. tritici PST-78</name>
    <dbReference type="NCBI Taxonomy" id="1165861"/>
    <lineage>
        <taxon>Eukaryota</taxon>
        <taxon>Fungi</taxon>
        <taxon>Dikarya</taxon>
        <taxon>Basidiomycota</taxon>
        <taxon>Pucciniomycotina</taxon>
        <taxon>Pucciniomycetes</taxon>
        <taxon>Pucciniales</taxon>
        <taxon>Pucciniaceae</taxon>
        <taxon>Puccinia</taxon>
    </lineage>
</organism>
<keyword evidence="3" id="KW-1185">Reference proteome</keyword>
<dbReference type="Proteomes" id="UP000054564">
    <property type="component" value="Unassembled WGS sequence"/>
</dbReference>
<dbReference type="EMBL" id="AJIL01000078">
    <property type="protein sequence ID" value="KNE96721.1"/>
    <property type="molecule type" value="Genomic_DNA"/>
</dbReference>
<evidence type="ECO:0000313" key="2">
    <source>
        <dbReference type="EMBL" id="KNE96721.1"/>
    </source>
</evidence>
<dbReference type="AlphaFoldDB" id="A0A0L0VBY4"/>
<evidence type="ECO:0000256" key="1">
    <source>
        <dbReference type="SAM" id="MobiDB-lite"/>
    </source>
</evidence>
<accession>A0A0L0VBY4</accession>
<protein>
    <submittedName>
        <fullName evidence="2">Uncharacterized protein</fullName>
    </submittedName>
</protein>
<gene>
    <name evidence="2" type="ORF">PSTG_09992</name>
</gene>
<comment type="caution">
    <text evidence="2">The sequence shown here is derived from an EMBL/GenBank/DDBJ whole genome shotgun (WGS) entry which is preliminary data.</text>
</comment>
<dbReference type="STRING" id="1165861.A0A0L0VBY4"/>
<feature type="region of interest" description="Disordered" evidence="1">
    <location>
        <begin position="311"/>
        <end position="334"/>
    </location>
</feature>
<name>A0A0L0VBY4_9BASI</name>
<proteinExistence type="predicted"/>
<evidence type="ECO:0000313" key="3">
    <source>
        <dbReference type="Proteomes" id="UP000054564"/>
    </source>
</evidence>
<reference evidence="3" key="1">
    <citation type="submission" date="2014-03" db="EMBL/GenBank/DDBJ databases">
        <title>The Genome Sequence of Puccinia striiformis f. sp. tritici PST-78.</title>
        <authorList>
            <consortium name="The Broad Institute Genome Sequencing Platform"/>
            <person name="Cuomo C."/>
            <person name="Hulbert S."/>
            <person name="Chen X."/>
            <person name="Walker B."/>
            <person name="Young S.K."/>
            <person name="Zeng Q."/>
            <person name="Gargeya S."/>
            <person name="Fitzgerald M."/>
            <person name="Haas B."/>
            <person name="Abouelleil A."/>
            <person name="Alvarado L."/>
            <person name="Arachchi H.M."/>
            <person name="Berlin A.M."/>
            <person name="Chapman S.B."/>
            <person name="Goldberg J."/>
            <person name="Griggs A."/>
            <person name="Gujja S."/>
            <person name="Hansen M."/>
            <person name="Howarth C."/>
            <person name="Imamovic A."/>
            <person name="Larimer J."/>
            <person name="McCowan C."/>
            <person name="Montmayeur A."/>
            <person name="Murphy C."/>
            <person name="Neiman D."/>
            <person name="Pearson M."/>
            <person name="Priest M."/>
            <person name="Roberts A."/>
            <person name="Saif S."/>
            <person name="Shea T."/>
            <person name="Sisk P."/>
            <person name="Sykes S."/>
            <person name="Wortman J."/>
            <person name="Nusbaum C."/>
            <person name="Birren B."/>
        </authorList>
    </citation>
    <scope>NUCLEOTIDE SEQUENCE [LARGE SCALE GENOMIC DNA]</scope>
    <source>
        <strain evidence="3">race PST-78</strain>
    </source>
</reference>